<dbReference type="PANTHER" id="PTHR34475:SF1">
    <property type="entry name" value="CYTOSKELETON PROTEIN RODZ"/>
    <property type="match status" value="1"/>
</dbReference>
<evidence type="ECO:0000313" key="2">
    <source>
        <dbReference type="EMBL" id="VAW48586.1"/>
    </source>
</evidence>
<organism evidence="2">
    <name type="scientific">hydrothermal vent metagenome</name>
    <dbReference type="NCBI Taxonomy" id="652676"/>
    <lineage>
        <taxon>unclassified sequences</taxon>
        <taxon>metagenomes</taxon>
        <taxon>ecological metagenomes</taxon>
    </lineage>
</organism>
<keyword evidence="1" id="KW-0472">Membrane</keyword>
<dbReference type="GO" id="GO:0003677">
    <property type="term" value="F:DNA binding"/>
    <property type="evidence" value="ECO:0007669"/>
    <property type="project" value="InterPro"/>
</dbReference>
<evidence type="ECO:0000256" key="1">
    <source>
        <dbReference type="SAM" id="Phobius"/>
    </source>
</evidence>
<gene>
    <name evidence="2" type="ORF">MNBD_GAMMA04-777</name>
</gene>
<feature type="transmembrane region" description="Helical" evidence="1">
    <location>
        <begin position="110"/>
        <end position="131"/>
    </location>
</feature>
<reference evidence="2" key="1">
    <citation type="submission" date="2018-06" db="EMBL/GenBank/DDBJ databases">
        <authorList>
            <person name="Zhirakovskaya E."/>
        </authorList>
    </citation>
    <scope>NUCLEOTIDE SEQUENCE</scope>
</reference>
<protein>
    <recommendedName>
        <fullName evidence="3">HTH cro/C1-type domain-containing protein</fullName>
    </recommendedName>
</protein>
<dbReference type="Gene3D" id="1.10.260.40">
    <property type="entry name" value="lambda repressor-like DNA-binding domains"/>
    <property type="match status" value="1"/>
</dbReference>
<keyword evidence="1" id="KW-0812">Transmembrane</keyword>
<dbReference type="InterPro" id="IPR050400">
    <property type="entry name" value="Bact_Cytoskel_RodZ"/>
</dbReference>
<keyword evidence="1" id="KW-1133">Transmembrane helix</keyword>
<sequence>MMTEDVSKNVVSLGTLLLTTREAQGLSLEHVASRLNLSLAQLVKLESRALDPAQLSTFERGYVRNYTNFLQIDTALIDHYFVGCEYAYSDLHSVKKYGCTTHKPLLGRGIVKWLLVFALFGLLALLFYLTFENF</sequence>
<accession>A0A3B0WW63</accession>
<evidence type="ECO:0008006" key="3">
    <source>
        <dbReference type="Google" id="ProtNLM"/>
    </source>
</evidence>
<dbReference type="Pfam" id="PF13413">
    <property type="entry name" value="HTH_25"/>
    <property type="match status" value="1"/>
</dbReference>
<dbReference type="EMBL" id="UOFB01000276">
    <property type="protein sequence ID" value="VAW48586.1"/>
    <property type="molecule type" value="Genomic_DNA"/>
</dbReference>
<dbReference type="SUPFAM" id="SSF47413">
    <property type="entry name" value="lambda repressor-like DNA-binding domains"/>
    <property type="match status" value="1"/>
</dbReference>
<dbReference type="AlphaFoldDB" id="A0A3B0WW63"/>
<dbReference type="InterPro" id="IPR010982">
    <property type="entry name" value="Lambda_DNA-bd_dom_sf"/>
</dbReference>
<dbReference type="PANTHER" id="PTHR34475">
    <property type="match status" value="1"/>
</dbReference>
<name>A0A3B0WW63_9ZZZZ</name>
<proteinExistence type="predicted"/>